<dbReference type="HOGENOM" id="CLU_288664_0_0_7"/>
<name>T2GC98_MEGG1</name>
<dbReference type="STRING" id="1121448.DGI_2452"/>
<keyword evidence="4" id="KW-1185">Reference proteome</keyword>
<dbReference type="Gene3D" id="3.40.50.300">
    <property type="entry name" value="P-loop containing nucleotide triphosphate hydrolases"/>
    <property type="match status" value="1"/>
</dbReference>
<protein>
    <submittedName>
        <fullName evidence="3">Putative Pentapeptide repeat protein</fullName>
    </submittedName>
</protein>
<gene>
    <name evidence="3" type="ORF">DGI_2452</name>
</gene>
<reference evidence="3 4" key="1">
    <citation type="journal article" date="2013" name="J. Bacteriol.">
        <title>Roles of HynAB and Ech, the only two hydrogenases found in the model sulfate reducer Desulfovibrio gigas.</title>
        <authorList>
            <person name="Morais-Silva F.O."/>
            <person name="Santos C.I."/>
            <person name="Rodrigues R."/>
            <person name="Pereira I.A."/>
            <person name="Rodrigues-Pousada C."/>
        </authorList>
    </citation>
    <scope>NUCLEOTIDE SEQUENCE [LARGE SCALE GENOMIC DNA]</scope>
    <source>
        <strain evidence="4">ATCC 19364 / DSM 1382 / NCIMB 9332 / VKM B-1759</strain>
    </source>
</reference>
<feature type="domain" description="NACHT N-terminal Helical" evidence="2">
    <location>
        <begin position="20"/>
        <end position="218"/>
    </location>
</feature>
<dbReference type="PANTHER" id="PTHR14136">
    <property type="entry name" value="BTB_POZ DOMAIN-CONTAINING PROTEIN KCTD9"/>
    <property type="match status" value="1"/>
</dbReference>
<proteinExistence type="predicted"/>
<dbReference type="InterPro" id="IPR054568">
    <property type="entry name" value="NNH3"/>
</dbReference>
<dbReference type="Proteomes" id="UP000016587">
    <property type="component" value="Chromosome"/>
</dbReference>
<dbReference type="KEGG" id="dgg:DGI_2452"/>
<dbReference type="SUPFAM" id="SSF141571">
    <property type="entry name" value="Pentapeptide repeat-like"/>
    <property type="match status" value="1"/>
</dbReference>
<evidence type="ECO:0000259" key="2">
    <source>
        <dbReference type="Pfam" id="PF22735"/>
    </source>
</evidence>
<dbReference type="InterPro" id="IPR027417">
    <property type="entry name" value="P-loop_NTPase"/>
</dbReference>
<evidence type="ECO:0000259" key="1">
    <source>
        <dbReference type="Pfam" id="PF05729"/>
    </source>
</evidence>
<dbReference type="SUPFAM" id="SSF52540">
    <property type="entry name" value="P-loop containing nucleoside triphosphate hydrolases"/>
    <property type="match status" value="1"/>
</dbReference>
<sequence>MAEHNTELTIVEPKGLWRKSFQINGKDVAKAMTPLLVGNWAGGFVELVKTFLSATPTMSLGEQAGSHLLALLPMTFNQAVHEHEDRLDGTRVSGATHEALERLRTAVFAGHVLSGQTFAHDTVWTPLHTALADALADVLRGFAHDVEWGEEVAGLVRANAGLYFVQASLQLQAHLPAYGAFRKVLAERFPMDERVKTMEQDAEYRGRLACAMDEQIFGGLATYRQLYIELKADLATRLEQLYDVAPVALDDCMEDWVRKADGSCLVRLIVGEPGSGKSCFMRRFAAWAVVHARELHGYQVRLVRVRDLKWSTVPNKEELAKELKQHLRLKHGASFFTADDLTIPPTLLLIDGLDELEMLQSQGVEAALKFVRRVAKLAHNLYQKGLPPRLLVCITSRTLLYQALKDKRGELGTVLNTIQLLRIQPMGESELHAWWDRMLALQPEMDRSVVQTIESKESFREISNYPLLNYLLAMVLREKGANLEAIGSRAQLYERLIGSIYRAEHNDKESLPLNMLFRHEDAYFEFLERLAWRAWVGGQETKADWRSFLNDLAGLDLDKDRRLETLFSDECAENIRDWHAYECLIDPTSSACVKPNRLIAKLPLAMFYLHESGEPGARLVEFTHKTFAEYLVARRLLRQAREWGEEPSKNDATLLLRSWFLLTGPARLNNAMLGFLFEIAEARPRSGDHPFASCTVWIKRQQAVECLLAASQSEGLRVLENGEQATIPLSSQTLLAQIANAEEALLALAQTCLRGAGSAYHFLRVPWNDKSHLRILLQRLLIPGREGVARYCMRRVCWSGSFLYGTDLGGADLGGADLSEANLGGADLEGANLIGTDLRRANLVGAKLVGAQFGRAALESGADLGGTTLVAANLVGAILAEANLARASLIGARLVGAYLVEANLSGANLQVAKLCGADLRRADLQGADLRGADLRGADLSEAKLEGGKLGGASLRGADLSGAELSGVCLYGVDLRGASLRGADLRGVDSTRVHSSRAEHSGVDLRGAACIGADLDGVDLHGADLSGATLSGANLVSAQNLVPSQIKAARWDKENPPVLPLYLKI</sequence>
<dbReference type="AlphaFoldDB" id="T2GC98"/>
<evidence type="ECO:0000313" key="3">
    <source>
        <dbReference type="EMBL" id="AGW14195.1"/>
    </source>
</evidence>
<dbReference type="Pfam" id="PF22735">
    <property type="entry name" value="NNH3"/>
    <property type="match status" value="1"/>
</dbReference>
<organism evidence="3 4">
    <name type="scientific">Megalodesulfovibrio gigas (strain ATCC 19364 / DSM 1382 / NCIMB 9332 / VKM B-1759)</name>
    <name type="common">Desulfovibrio gigas</name>
    <dbReference type="NCBI Taxonomy" id="1121448"/>
    <lineage>
        <taxon>Bacteria</taxon>
        <taxon>Pseudomonadati</taxon>
        <taxon>Thermodesulfobacteriota</taxon>
        <taxon>Desulfovibrionia</taxon>
        <taxon>Desulfovibrionales</taxon>
        <taxon>Desulfovibrionaceae</taxon>
        <taxon>Megalodesulfovibrio</taxon>
    </lineage>
</organism>
<dbReference type="InterPro" id="IPR007111">
    <property type="entry name" value="NACHT_NTPase"/>
</dbReference>
<dbReference type="Gene3D" id="2.160.20.80">
    <property type="entry name" value="E3 ubiquitin-protein ligase SopA"/>
    <property type="match status" value="2"/>
</dbReference>
<feature type="domain" description="NACHT" evidence="1">
    <location>
        <begin position="268"/>
        <end position="434"/>
    </location>
</feature>
<dbReference type="InterPro" id="IPR051082">
    <property type="entry name" value="Pentapeptide-BTB/POZ_domain"/>
</dbReference>
<dbReference type="PATRIC" id="fig|1121448.10.peg.2405"/>
<dbReference type="Pfam" id="PF00805">
    <property type="entry name" value="Pentapeptide"/>
    <property type="match status" value="5"/>
</dbReference>
<dbReference type="Pfam" id="PF05729">
    <property type="entry name" value="NACHT"/>
    <property type="match status" value="1"/>
</dbReference>
<evidence type="ECO:0000313" key="4">
    <source>
        <dbReference type="Proteomes" id="UP000016587"/>
    </source>
</evidence>
<dbReference type="InterPro" id="IPR001646">
    <property type="entry name" value="5peptide_repeat"/>
</dbReference>
<dbReference type="PANTHER" id="PTHR14136:SF17">
    <property type="entry name" value="BTB_POZ DOMAIN-CONTAINING PROTEIN KCTD9"/>
    <property type="match status" value="1"/>
</dbReference>
<accession>T2GC98</accession>
<reference evidence="4" key="2">
    <citation type="submission" date="2013-07" db="EMBL/GenBank/DDBJ databases">
        <authorList>
            <person name="Morais-Silva F.O."/>
            <person name="Rezende A.M."/>
            <person name="Pimentel C."/>
            <person name="Resende D.M."/>
            <person name="Santos C.I."/>
            <person name="Clemente C."/>
            <person name="de Oliveira L.M."/>
            <person name="da Silva S.M."/>
            <person name="Costa D.A."/>
            <person name="Varela-Raposo A."/>
            <person name="Horacio E.C.A."/>
            <person name="Matos M."/>
            <person name="Flores O."/>
            <person name="Ruiz J.C."/>
            <person name="Rodrigues-Pousada C."/>
        </authorList>
    </citation>
    <scope>NUCLEOTIDE SEQUENCE [LARGE SCALE GENOMIC DNA]</scope>
    <source>
        <strain evidence="4">ATCC 19364 / DSM 1382 / NCIMB 9332 / VKM B-1759</strain>
    </source>
</reference>
<dbReference type="eggNOG" id="COG1357">
    <property type="taxonomic scope" value="Bacteria"/>
</dbReference>
<dbReference type="EMBL" id="CP006585">
    <property type="protein sequence ID" value="AGW14195.1"/>
    <property type="molecule type" value="Genomic_DNA"/>
</dbReference>